<evidence type="ECO:0000313" key="1">
    <source>
        <dbReference type="EMBL" id="ONN41106.1"/>
    </source>
</evidence>
<protein>
    <submittedName>
        <fullName evidence="1">Uncharacterized protein</fullName>
    </submittedName>
</protein>
<comment type="caution">
    <text evidence="1">The sequence shown here is derived from an EMBL/GenBank/DDBJ whole genome shotgun (WGS) entry which is preliminary data.</text>
</comment>
<dbReference type="Proteomes" id="UP000189299">
    <property type="component" value="Unassembled WGS sequence"/>
</dbReference>
<name>A0A1V2UDT4_ENTMU</name>
<dbReference type="RefSeq" id="WP_077151968.1">
    <property type="nucleotide sequence ID" value="NZ_CABMMO010000016.1"/>
</dbReference>
<sequence>MRNKEKFLEDYNKVVKPEFQNDENTIEDAAHTLNNIEGTTVTVAAEFTETGKMEAFDFEQKQRPKTDGPDQQMLDWYYVGRGEVK</sequence>
<accession>A0A1V2UDT4</accession>
<gene>
    <name evidence="1" type="ORF">BTN92_13625</name>
</gene>
<dbReference type="AlphaFoldDB" id="A0A1V2UDT4"/>
<organism evidence="1 2">
    <name type="scientific">Enterococcus mundtii</name>
    <dbReference type="NCBI Taxonomy" id="53346"/>
    <lineage>
        <taxon>Bacteria</taxon>
        <taxon>Bacillati</taxon>
        <taxon>Bacillota</taxon>
        <taxon>Bacilli</taxon>
        <taxon>Lactobacillales</taxon>
        <taxon>Enterococcaceae</taxon>
        <taxon>Enterococcus</taxon>
    </lineage>
</organism>
<reference evidence="1 2" key="1">
    <citation type="submission" date="2016-12" db="EMBL/GenBank/DDBJ databases">
        <authorList>
            <person name="Song W.-J."/>
            <person name="Kurnit D.M."/>
        </authorList>
    </citation>
    <scope>NUCLEOTIDE SEQUENCE [LARGE SCALE GENOMIC DNA]</scope>
    <source>
        <strain evidence="1 2">CGB1038-1_S1</strain>
    </source>
</reference>
<proteinExistence type="predicted"/>
<evidence type="ECO:0000313" key="2">
    <source>
        <dbReference type="Proteomes" id="UP000189299"/>
    </source>
</evidence>
<dbReference type="OrthoDB" id="2195159at2"/>
<dbReference type="EMBL" id="MSTR01000016">
    <property type="protein sequence ID" value="ONN41106.1"/>
    <property type="molecule type" value="Genomic_DNA"/>
</dbReference>